<organism evidence="1">
    <name type="scientific">Lepeophtheirus salmonis</name>
    <name type="common">Salmon louse</name>
    <name type="synonym">Caligus salmonis</name>
    <dbReference type="NCBI Taxonomy" id="72036"/>
    <lineage>
        <taxon>Eukaryota</taxon>
        <taxon>Metazoa</taxon>
        <taxon>Ecdysozoa</taxon>
        <taxon>Arthropoda</taxon>
        <taxon>Crustacea</taxon>
        <taxon>Multicrustacea</taxon>
        <taxon>Hexanauplia</taxon>
        <taxon>Copepoda</taxon>
        <taxon>Siphonostomatoida</taxon>
        <taxon>Caligidae</taxon>
        <taxon>Lepeophtheirus</taxon>
    </lineage>
</organism>
<dbReference type="EMBL" id="HACA01023768">
    <property type="protein sequence ID" value="CDW41129.1"/>
    <property type="molecule type" value="Transcribed_RNA"/>
</dbReference>
<proteinExistence type="predicted"/>
<reference evidence="1" key="1">
    <citation type="submission" date="2014-05" db="EMBL/GenBank/DDBJ databases">
        <authorList>
            <person name="Chronopoulou M."/>
        </authorList>
    </citation>
    <scope>NUCLEOTIDE SEQUENCE</scope>
    <source>
        <tissue evidence="1">Whole organism</tissue>
    </source>
</reference>
<protein>
    <submittedName>
        <fullName evidence="1">Uncharacterized protein</fullName>
    </submittedName>
</protein>
<name>A0A0K2US75_LEPSM</name>
<accession>A0A0K2US75</accession>
<dbReference type="AlphaFoldDB" id="A0A0K2US75"/>
<sequence length="27" mass="3075">MILTRKFDRITPMSMPNSTLSPTIIIP</sequence>
<evidence type="ECO:0000313" key="1">
    <source>
        <dbReference type="EMBL" id="CDW41129.1"/>
    </source>
</evidence>